<dbReference type="AlphaFoldDB" id="A0A7W0CSC9"/>
<evidence type="ECO:0000313" key="2">
    <source>
        <dbReference type="EMBL" id="MBA2896431.1"/>
    </source>
</evidence>
<dbReference type="InterPro" id="IPR011663">
    <property type="entry name" value="UTRA"/>
</dbReference>
<proteinExistence type="predicted"/>
<dbReference type="InterPro" id="IPR028978">
    <property type="entry name" value="Chorismate_lyase_/UTRA_dom_sf"/>
</dbReference>
<gene>
    <name evidence="2" type="ORF">HNR30_007822</name>
</gene>
<evidence type="ECO:0000313" key="3">
    <source>
        <dbReference type="Proteomes" id="UP000530928"/>
    </source>
</evidence>
<dbReference type="Proteomes" id="UP000530928">
    <property type="component" value="Unassembled WGS sequence"/>
</dbReference>
<dbReference type="Gene3D" id="3.40.1410.10">
    <property type="entry name" value="Chorismate lyase-like"/>
    <property type="match status" value="1"/>
</dbReference>
<dbReference type="PANTHER" id="PTHR44846">
    <property type="entry name" value="MANNOSYL-D-GLYCERATE TRANSPORT/METABOLISM SYSTEM REPRESSOR MNGR-RELATED"/>
    <property type="match status" value="1"/>
</dbReference>
<dbReference type="SMART" id="SM00866">
    <property type="entry name" value="UTRA"/>
    <property type="match status" value="1"/>
</dbReference>
<protein>
    <recommendedName>
        <fullName evidence="1">UbiC transcription regulator-associated domain-containing protein</fullName>
    </recommendedName>
</protein>
<dbReference type="SUPFAM" id="SSF64288">
    <property type="entry name" value="Chorismate lyase-like"/>
    <property type="match status" value="1"/>
</dbReference>
<keyword evidence="3" id="KW-1185">Reference proteome</keyword>
<sequence>MNSPQLDDIRQEPDLITRARLLFEYRDALMAQDDEVGELLRQTLIQARKIYKVDLIANRTGRTRGRISQITVGAPRPPSARTSPPADIRVERQLPTAINSNTGLSLVYLGLETARDRIAAALRLEEGGQVLARRQMQRANGVPVQLITSFLPADFDATRAAKPGFELAALHGYLVELGHEFGHADEEMIMRPTTPIEAHTLDTEPGEWVAHIIRTSYSTEGEPMHALETICPGSRTIFHIGQTAPADRF</sequence>
<dbReference type="EMBL" id="JACDUR010000008">
    <property type="protein sequence ID" value="MBA2896431.1"/>
    <property type="molecule type" value="Genomic_DNA"/>
</dbReference>
<evidence type="ECO:0000259" key="1">
    <source>
        <dbReference type="SMART" id="SM00866"/>
    </source>
</evidence>
<name>A0A7W0CSC9_9ACTN</name>
<accession>A0A7W0CSC9</accession>
<feature type="domain" description="UbiC transcription regulator-associated" evidence="1">
    <location>
        <begin position="97"/>
        <end position="237"/>
    </location>
</feature>
<dbReference type="GO" id="GO:0045892">
    <property type="term" value="P:negative regulation of DNA-templated transcription"/>
    <property type="evidence" value="ECO:0007669"/>
    <property type="project" value="TreeGrafter"/>
</dbReference>
<dbReference type="InterPro" id="IPR050679">
    <property type="entry name" value="Bact_HTH_transcr_reg"/>
</dbReference>
<dbReference type="GO" id="GO:0003677">
    <property type="term" value="F:DNA binding"/>
    <property type="evidence" value="ECO:0007669"/>
    <property type="project" value="InterPro"/>
</dbReference>
<reference evidence="2 3" key="1">
    <citation type="submission" date="2020-07" db="EMBL/GenBank/DDBJ databases">
        <title>Genomic Encyclopedia of Type Strains, Phase IV (KMG-IV): sequencing the most valuable type-strain genomes for metagenomic binning, comparative biology and taxonomic classification.</title>
        <authorList>
            <person name="Goeker M."/>
        </authorList>
    </citation>
    <scope>NUCLEOTIDE SEQUENCE [LARGE SCALE GENOMIC DNA]</scope>
    <source>
        <strain evidence="2 3">DSM 45533</strain>
    </source>
</reference>
<organism evidence="2 3">
    <name type="scientific">Nonomuraea soli</name>
    <dbReference type="NCBI Taxonomy" id="1032476"/>
    <lineage>
        <taxon>Bacteria</taxon>
        <taxon>Bacillati</taxon>
        <taxon>Actinomycetota</taxon>
        <taxon>Actinomycetes</taxon>
        <taxon>Streptosporangiales</taxon>
        <taxon>Streptosporangiaceae</taxon>
        <taxon>Nonomuraea</taxon>
    </lineage>
</organism>
<dbReference type="Pfam" id="PF07702">
    <property type="entry name" value="UTRA"/>
    <property type="match status" value="1"/>
</dbReference>
<comment type="caution">
    <text evidence="2">The sequence shown here is derived from an EMBL/GenBank/DDBJ whole genome shotgun (WGS) entry which is preliminary data.</text>
</comment>
<dbReference type="RefSeq" id="WP_312894957.1">
    <property type="nucleotide sequence ID" value="NZ_BAABAM010000007.1"/>
</dbReference>
<dbReference type="PANTHER" id="PTHR44846:SF17">
    <property type="entry name" value="GNTR-FAMILY TRANSCRIPTIONAL REGULATOR"/>
    <property type="match status" value="1"/>
</dbReference>